<dbReference type="Gene3D" id="3.40.30.10">
    <property type="entry name" value="Glutaredoxin"/>
    <property type="match status" value="1"/>
</dbReference>
<feature type="domain" description="Thioredoxin-like fold" evidence="3">
    <location>
        <begin position="41"/>
        <end position="210"/>
    </location>
</feature>
<dbReference type="GO" id="GO:0016853">
    <property type="term" value="F:isomerase activity"/>
    <property type="evidence" value="ECO:0007669"/>
    <property type="project" value="UniProtKB-KW"/>
</dbReference>
<feature type="signal peptide" evidence="2">
    <location>
        <begin position="1"/>
        <end position="26"/>
    </location>
</feature>
<accession>A0ABU0IVC4</accession>
<gene>
    <name evidence="4" type="ORF">QO010_003742</name>
</gene>
<evidence type="ECO:0000256" key="2">
    <source>
        <dbReference type="SAM" id="SignalP"/>
    </source>
</evidence>
<proteinExistence type="inferred from homology"/>
<reference evidence="4 5" key="1">
    <citation type="submission" date="2023-07" db="EMBL/GenBank/DDBJ databases">
        <title>Genomic Encyclopedia of Type Strains, Phase IV (KMG-IV): sequencing the most valuable type-strain genomes for metagenomic binning, comparative biology and taxonomic classification.</title>
        <authorList>
            <person name="Goeker M."/>
        </authorList>
    </citation>
    <scope>NUCLEOTIDE SEQUENCE [LARGE SCALE GENOMIC DNA]</scope>
    <source>
        <strain evidence="4 5">DSM 18695</strain>
    </source>
</reference>
<evidence type="ECO:0000256" key="1">
    <source>
        <dbReference type="ARBA" id="ARBA00005791"/>
    </source>
</evidence>
<dbReference type="EMBL" id="JAUSVS010000009">
    <property type="protein sequence ID" value="MDQ0465949.1"/>
    <property type="molecule type" value="Genomic_DNA"/>
</dbReference>
<dbReference type="PANTHER" id="PTHR13887">
    <property type="entry name" value="GLUTATHIONE S-TRANSFERASE KAPPA"/>
    <property type="match status" value="1"/>
</dbReference>
<dbReference type="Pfam" id="PF13462">
    <property type="entry name" value="Thioredoxin_4"/>
    <property type="match status" value="1"/>
</dbReference>
<dbReference type="PROSITE" id="PS51318">
    <property type="entry name" value="TAT"/>
    <property type="match status" value="1"/>
</dbReference>
<dbReference type="Proteomes" id="UP001228905">
    <property type="component" value="Unassembled WGS sequence"/>
</dbReference>
<keyword evidence="5" id="KW-1185">Reference proteome</keyword>
<dbReference type="RefSeq" id="WP_307351692.1">
    <property type="nucleotide sequence ID" value="NZ_JAUSVS010000009.1"/>
</dbReference>
<dbReference type="PROSITE" id="PS51257">
    <property type="entry name" value="PROKAR_LIPOPROTEIN"/>
    <property type="match status" value="1"/>
</dbReference>
<keyword evidence="2" id="KW-0732">Signal</keyword>
<evidence type="ECO:0000313" key="4">
    <source>
        <dbReference type="EMBL" id="MDQ0465949.1"/>
    </source>
</evidence>
<protein>
    <submittedName>
        <fullName evidence="4">Protein-disulfide isomerase</fullName>
    </submittedName>
</protein>
<comment type="similarity">
    <text evidence="1">Belongs to the thioredoxin family. DsbA subfamily.</text>
</comment>
<sequence>MTLLNRRGFAAGSMLLGLGLAGGLTATLAGCNSSATKVETEDMTLGDPKAPITMIEYASVACPHCAAFNNDVWPEFKKKYVDTGKVYYVSREMLTGEPSVAAAGFLIARCAGKDKYFTVTDQIYHSQPEMFADRSVSGARAVLQRIANSAGLSDEQFEKCINDTKALDELNKRNQKYGTRDKIEGTPTFLMNGKQVADGEVTMAQMDAAVAATMADLKK</sequence>
<comment type="caution">
    <text evidence="4">The sequence shown here is derived from an EMBL/GenBank/DDBJ whole genome shotgun (WGS) entry which is preliminary data.</text>
</comment>
<keyword evidence="4" id="KW-0413">Isomerase</keyword>
<dbReference type="InterPro" id="IPR006311">
    <property type="entry name" value="TAT_signal"/>
</dbReference>
<dbReference type="InterPro" id="IPR036249">
    <property type="entry name" value="Thioredoxin-like_sf"/>
</dbReference>
<dbReference type="PANTHER" id="PTHR13887:SF56">
    <property type="entry name" value="THIOREDOXIN-LIKE REDUCTASE RV2466C"/>
    <property type="match status" value="1"/>
</dbReference>
<evidence type="ECO:0000259" key="3">
    <source>
        <dbReference type="Pfam" id="PF13462"/>
    </source>
</evidence>
<organism evidence="4 5">
    <name type="scientific">Caulobacter ginsengisoli</name>
    <dbReference type="NCBI Taxonomy" id="400775"/>
    <lineage>
        <taxon>Bacteria</taxon>
        <taxon>Pseudomonadati</taxon>
        <taxon>Pseudomonadota</taxon>
        <taxon>Alphaproteobacteria</taxon>
        <taxon>Caulobacterales</taxon>
        <taxon>Caulobacteraceae</taxon>
        <taxon>Caulobacter</taxon>
    </lineage>
</organism>
<evidence type="ECO:0000313" key="5">
    <source>
        <dbReference type="Proteomes" id="UP001228905"/>
    </source>
</evidence>
<feature type="chain" id="PRO_5045842345" evidence="2">
    <location>
        <begin position="27"/>
        <end position="219"/>
    </location>
</feature>
<dbReference type="InterPro" id="IPR012336">
    <property type="entry name" value="Thioredoxin-like_fold"/>
</dbReference>
<name>A0ABU0IVC4_9CAUL</name>
<dbReference type="SUPFAM" id="SSF52833">
    <property type="entry name" value="Thioredoxin-like"/>
    <property type="match status" value="1"/>
</dbReference>